<dbReference type="InterPro" id="IPR036097">
    <property type="entry name" value="HisK_dim/P_sf"/>
</dbReference>
<dbReference type="Pfam" id="PF02518">
    <property type="entry name" value="HATPase_c"/>
    <property type="match status" value="1"/>
</dbReference>
<dbReference type="AlphaFoldDB" id="A0A6A5BAI9"/>
<keyword evidence="8" id="KW-1133">Transmembrane helix</keyword>
<dbReference type="VEuPathDB" id="AmoebaDB:FDP41_005796"/>
<feature type="domain" description="Response regulatory" evidence="10">
    <location>
        <begin position="623"/>
        <end position="735"/>
    </location>
</feature>
<dbReference type="Gene3D" id="3.30.565.10">
    <property type="entry name" value="Histidine kinase-like ATPase, C-terminal domain"/>
    <property type="match status" value="1"/>
</dbReference>
<dbReference type="OrthoDB" id="60033at2759"/>
<evidence type="ECO:0000256" key="5">
    <source>
        <dbReference type="ARBA" id="ARBA00022777"/>
    </source>
</evidence>
<dbReference type="SUPFAM" id="SSF47384">
    <property type="entry name" value="Homodimeric domain of signal transducing histidine kinase"/>
    <property type="match status" value="1"/>
</dbReference>
<gene>
    <name evidence="11" type="ORF">FDP41_005796</name>
</gene>
<dbReference type="Proteomes" id="UP000444721">
    <property type="component" value="Unassembled WGS sequence"/>
</dbReference>
<dbReference type="EMBL" id="VFQX01000048">
    <property type="protein sequence ID" value="KAF0975043.1"/>
    <property type="molecule type" value="Genomic_DNA"/>
</dbReference>
<keyword evidence="12" id="KW-1185">Reference proteome</keyword>
<proteinExistence type="predicted"/>
<dbReference type="SMART" id="SM00387">
    <property type="entry name" value="HATPase_c"/>
    <property type="match status" value="1"/>
</dbReference>
<evidence type="ECO:0000256" key="3">
    <source>
        <dbReference type="ARBA" id="ARBA00022553"/>
    </source>
</evidence>
<feature type="compositionally biased region" description="Polar residues" evidence="7">
    <location>
        <begin position="1"/>
        <end position="20"/>
    </location>
</feature>
<comment type="catalytic activity">
    <reaction evidence="1">
        <text>ATP + protein L-histidine = ADP + protein N-phospho-L-histidine.</text>
        <dbReference type="EC" id="2.7.13.3"/>
    </reaction>
</comment>
<evidence type="ECO:0000313" key="11">
    <source>
        <dbReference type="EMBL" id="KAF0975043.1"/>
    </source>
</evidence>
<dbReference type="CDD" id="cd00082">
    <property type="entry name" value="HisKA"/>
    <property type="match status" value="1"/>
</dbReference>
<feature type="region of interest" description="Disordered" evidence="7">
    <location>
        <begin position="1"/>
        <end position="88"/>
    </location>
</feature>
<sequence>MTTHTFSSSSCNSPYFNDMTNNNNNNNHTRHASEQQEPSTCCNNGEATHYSNNTLTTRPTIIMDDSSSPYAESTTTTTPSSSMEALSSHSSTSSSHYNHYSINFFNLPLKNSCIPTVWHKPLQWQASIILFTVYSGYVLQTIYTFKKQGEQEYESTFWVFIIGVLTILVNSGRLIRMEKAENTLESKVIILFNILSFSIRFYVLKTNRGILLSNALATVAVMSKNTAHSKAEGAFWAAFPVAAISMHYIMLALYEMLTIELKHFDMILDILFEHIPSVFTVIIFGTFIIFGNVQLSSECDQLQETTEKLKTALDAKTKFVSHLSHEFRTPTLSSLGSIELIKETNLTKEQRELIDTIESAESILLTLIEDILLFVKTEHESKNESKLDQTDVTTYTQVFNLEKCIESVREIISSYASKFHVDVKTFISVNESSMMVKMNQARMSQILVNLLTNAVKASHKNSSVELHCNIIPNPLKNQQFPEKTWFEFKVVDYGVGIPKDKQQYIFQPFGQLHNLNESIFPGSGLGLSTIKNIVKSMGGQIELYSKENEGSTFIVKIPIQICENSTPVISAHESPIDEESNQDMSIKKQIDIQSNYLDQFQRAQNYTRNTEFTQHDTSLSENNIILAEDNAINRKVISKMMQSLGFNVDVVNDGKELIEKVDPQRHKLVITDMHMPFLNGLEASKIIKQKYKDIKIIMLTADALTNEAKYAAVVDAVICKPCKRSDLKHNIESLFKN</sequence>
<evidence type="ECO:0000259" key="10">
    <source>
        <dbReference type="PROSITE" id="PS50110"/>
    </source>
</evidence>
<feature type="transmembrane region" description="Helical" evidence="8">
    <location>
        <begin position="234"/>
        <end position="254"/>
    </location>
</feature>
<dbReference type="InterPro" id="IPR001789">
    <property type="entry name" value="Sig_transdc_resp-reg_receiver"/>
</dbReference>
<keyword evidence="8" id="KW-0472">Membrane</keyword>
<keyword evidence="5" id="KW-0418">Kinase</keyword>
<name>A0A6A5BAI9_NAEFO</name>
<dbReference type="PROSITE" id="PS50110">
    <property type="entry name" value="RESPONSE_REGULATORY"/>
    <property type="match status" value="1"/>
</dbReference>
<accession>A0A6A5BAI9</accession>
<keyword evidence="4" id="KW-0808">Transferase</keyword>
<dbReference type="Gene3D" id="1.10.287.130">
    <property type="match status" value="1"/>
</dbReference>
<evidence type="ECO:0000256" key="2">
    <source>
        <dbReference type="ARBA" id="ARBA00012438"/>
    </source>
</evidence>
<evidence type="ECO:0000256" key="4">
    <source>
        <dbReference type="ARBA" id="ARBA00022679"/>
    </source>
</evidence>
<keyword evidence="8" id="KW-0812">Transmembrane</keyword>
<dbReference type="GO" id="GO:0005886">
    <property type="term" value="C:plasma membrane"/>
    <property type="evidence" value="ECO:0007669"/>
    <property type="project" value="TreeGrafter"/>
</dbReference>
<dbReference type="InterPro" id="IPR003661">
    <property type="entry name" value="HisK_dim/P_dom"/>
</dbReference>
<protein>
    <recommendedName>
        <fullName evidence="2">histidine kinase</fullName>
        <ecNumber evidence="2">2.7.13.3</ecNumber>
    </recommendedName>
</protein>
<dbReference type="InterPro" id="IPR003594">
    <property type="entry name" value="HATPase_dom"/>
</dbReference>
<organism evidence="11 12">
    <name type="scientific">Naegleria fowleri</name>
    <name type="common">Brain eating amoeba</name>
    <dbReference type="NCBI Taxonomy" id="5763"/>
    <lineage>
        <taxon>Eukaryota</taxon>
        <taxon>Discoba</taxon>
        <taxon>Heterolobosea</taxon>
        <taxon>Tetramitia</taxon>
        <taxon>Eutetramitia</taxon>
        <taxon>Vahlkampfiidae</taxon>
        <taxon>Naegleria</taxon>
    </lineage>
</organism>
<keyword evidence="3 6" id="KW-0597">Phosphoprotein</keyword>
<feature type="transmembrane region" description="Helical" evidence="8">
    <location>
        <begin position="128"/>
        <end position="145"/>
    </location>
</feature>
<dbReference type="PRINTS" id="PR00344">
    <property type="entry name" value="BCTRLSENSOR"/>
</dbReference>
<dbReference type="InterPro" id="IPR011006">
    <property type="entry name" value="CheY-like_superfamily"/>
</dbReference>
<comment type="caution">
    <text evidence="11">The sequence shown here is derived from an EMBL/GenBank/DDBJ whole genome shotgun (WGS) entry which is preliminary data.</text>
</comment>
<dbReference type="Pfam" id="PF00512">
    <property type="entry name" value="HisKA"/>
    <property type="match status" value="1"/>
</dbReference>
<dbReference type="OMA" id="MSKNTAH"/>
<dbReference type="SMART" id="SM00388">
    <property type="entry name" value="HisKA"/>
    <property type="match status" value="1"/>
</dbReference>
<feature type="transmembrane region" description="Helical" evidence="8">
    <location>
        <begin position="157"/>
        <end position="176"/>
    </location>
</feature>
<dbReference type="SUPFAM" id="SSF55874">
    <property type="entry name" value="ATPase domain of HSP90 chaperone/DNA topoisomerase II/histidine kinase"/>
    <property type="match status" value="1"/>
</dbReference>
<dbReference type="PROSITE" id="PS50109">
    <property type="entry name" value="HIS_KIN"/>
    <property type="match status" value="1"/>
</dbReference>
<feature type="transmembrane region" description="Helical" evidence="8">
    <location>
        <begin position="188"/>
        <end position="204"/>
    </location>
</feature>
<dbReference type="SMART" id="SM00448">
    <property type="entry name" value="REC"/>
    <property type="match status" value="1"/>
</dbReference>
<evidence type="ECO:0000256" key="6">
    <source>
        <dbReference type="PROSITE-ProRule" id="PRU00169"/>
    </source>
</evidence>
<dbReference type="SUPFAM" id="SSF52172">
    <property type="entry name" value="CheY-like"/>
    <property type="match status" value="1"/>
</dbReference>
<dbReference type="RefSeq" id="XP_044559756.1">
    <property type="nucleotide sequence ID" value="XM_044709359.1"/>
</dbReference>
<dbReference type="GO" id="GO:0000155">
    <property type="term" value="F:phosphorelay sensor kinase activity"/>
    <property type="evidence" value="ECO:0007669"/>
    <property type="project" value="InterPro"/>
</dbReference>
<evidence type="ECO:0000256" key="1">
    <source>
        <dbReference type="ARBA" id="ARBA00000085"/>
    </source>
</evidence>
<evidence type="ECO:0000256" key="7">
    <source>
        <dbReference type="SAM" id="MobiDB-lite"/>
    </source>
</evidence>
<dbReference type="InterPro" id="IPR004358">
    <property type="entry name" value="Sig_transdc_His_kin-like_C"/>
</dbReference>
<dbReference type="Gene3D" id="3.40.50.2300">
    <property type="match status" value="1"/>
</dbReference>
<feature type="modified residue" description="4-aspartylphosphate" evidence="6">
    <location>
        <position position="672"/>
    </location>
</feature>
<feature type="domain" description="Histidine kinase" evidence="9">
    <location>
        <begin position="322"/>
        <end position="561"/>
    </location>
</feature>
<feature type="transmembrane region" description="Helical" evidence="8">
    <location>
        <begin position="266"/>
        <end position="290"/>
    </location>
</feature>
<dbReference type="Pfam" id="PF00072">
    <property type="entry name" value="Response_reg"/>
    <property type="match status" value="1"/>
</dbReference>
<dbReference type="EC" id="2.7.13.3" evidence="2"/>
<dbReference type="PANTHER" id="PTHR43047">
    <property type="entry name" value="TWO-COMPONENT HISTIDINE PROTEIN KINASE"/>
    <property type="match status" value="1"/>
</dbReference>
<dbReference type="CDD" id="cd17546">
    <property type="entry name" value="REC_hyHK_CKI1_RcsC-like"/>
    <property type="match status" value="1"/>
</dbReference>
<dbReference type="VEuPathDB" id="AmoebaDB:NfTy_045100"/>
<evidence type="ECO:0000256" key="8">
    <source>
        <dbReference type="SAM" id="Phobius"/>
    </source>
</evidence>
<evidence type="ECO:0000259" key="9">
    <source>
        <dbReference type="PROSITE" id="PS50109"/>
    </source>
</evidence>
<feature type="compositionally biased region" description="Polar residues" evidence="7">
    <location>
        <begin position="35"/>
        <end position="59"/>
    </location>
</feature>
<dbReference type="PANTHER" id="PTHR43047:SF72">
    <property type="entry name" value="OSMOSENSING HISTIDINE PROTEIN KINASE SLN1"/>
    <property type="match status" value="1"/>
</dbReference>
<dbReference type="InterPro" id="IPR036890">
    <property type="entry name" value="HATPase_C_sf"/>
</dbReference>
<dbReference type="GO" id="GO:0009927">
    <property type="term" value="F:histidine phosphotransfer kinase activity"/>
    <property type="evidence" value="ECO:0007669"/>
    <property type="project" value="TreeGrafter"/>
</dbReference>
<evidence type="ECO:0000313" key="12">
    <source>
        <dbReference type="Proteomes" id="UP000444721"/>
    </source>
</evidence>
<feature type="compositionally biased region" description="Low complexity" evidence="7">
    <location>
        <begin position="66"/>
        <end position="88"/>
    </location>
</feature>
<dbReference type="GeneID" id="68113014"/>
<dbReference type="InterPro" id="IPR005467">
    <property type="entry name" value="His_kinase_dom"/>
</dbReference>
<dbReference type="VEuPathDB" id="AmoebaDB:NF0115250"/>
<reference evidence="11 12" key="1">
    <citation type="journal article" date="2019" name="Sci. Rep.">
        <title>Nanopore sequencing improves the draft genome of the human pathogenic amoeba Naegleria fowleri.</title>
        <authorList>
            <person name="Liechti N."/>
            <person name="Schurch N."/>
            <person name="Bruggmann R."/>
            <person name="Wittwer M."/>
        </authorList>
    </citation>
    <scope>NUCLEOTIDE SEQUENCE [LARGE SCALE GENOMIC DNA]</scope>
    <source>
        <strain evidence="11 12">ATCC 30894</strain>
    </source>
</reference>